<dbReference type="Proteomes" id="UP000008672">
    <property type="component" value="Unassembled WGS sequence"/>
</dbReference>
<dbReference type="PROSITE" id="PS51842">
    <property type="entry name" value="IF_ROD_2"/>
    <property type="match status" value="1"/>
</dbReference>
<name>H3AV01_LATCH</name>
<protein>
    <submittedName>
        <fullName evidence="8">Vimentin-related 1</fullName>
    </submittedName>
</protein>
<dbReference type="Bgee" id="ENSLACG00000011860">
    <property type="expression patterns" value="Expressed in post-anal tail muscle"/>
</dbReference>
<evidence type="ECO:0000259" key="7">
    <source>
        <dbReference type="PROSITE" id="PS51842"/>
    </source>
</evidence>
<evidence type="ECO:0000256" key="2">
    <source>
        <dbReference type="ARBA" id="ARBA00023054"/>
    </source>
</evidence>
<evidence type="ECO:0000313" key="8">
    <source>
        <dbReference type="Ensembl" id="ENSLACP00000013472.1"/>
    </source>
</evidence>
<feature type="region of interest" description="Disordered" evidence="6">
    <location>
        <begin position="1"/>
        <end position="25"/>
    </location>
</feature>
<reference evidence="8" key="2">
    <citation type="submission" date="2025-08" db="UniProtKB">
        <authorList>
            <consortium name="Ensembl"/>
        </authorList>
    </citation>
    <scope>IDENTIFICATION</scope>
</reference>
<dbReference type="GO" id="GO:0005882">
    <property type="term" value="C:intermediate filament"/>
    <property type="evidence" value="ECO:0007669"/>
    <property type="project" value="UniProtKB-KW"/>
</dbReference>
<evidence type="ECO:0000256" key="4">
    <source>
        <dbReference type="RuleBase" id="RU000685"/>
    </source>
</evidence>
<accession>H3AV01</accession>
<dbReference type="PROSITE" id="PS00226">
    <property type="entry name" value="IF_ROD_1"/>
    <property type="match status" value="1"/>
</dbReference>
<evidence type="ECO:0000313" key="9">
    <source>
        <dbReference type="Proteomes" id="UP000008672"/>
    </source>
</evidence>
<comment type="similarity">
    <text evidence="3 4">Belongs to the intermediate filament family.</text>
</comment>
<dbReference type="InterPro" id="IPR018039">
    <property type="entry name" value="IF_conserved"/>
</dbReference>
<dbReference type="InterPro" id="IPR039008">
    <property type="entry name" value="IF_rod_dom"/>
</dbReference>
<evidence type="ECO:0000256" key="5">
    <source>
        <dbReference type="SAM" id="Coils"/>
    </source>
</evidence>
<dbReference type="FunFam" id="1.20.5.1160:FF:000001">
    <property type="entry name" value="Keratin type II"/>
    <property type="match status" value="1"/>
</dbReference>
<dbReference type="Gene3D" id="1.20.5.1160">
    <property type="entry name" value="Vasodilator-stimulated phosphoprotein"/>
    <property type="match status" value="1"/>
</dbReference>
<evidence type="ECO:0000256" key="6">
    <source>
        <dbReference type="SAM" id="MobiDB-lite"/>
    </source>
</evidence>
<dbReference type="GO" id="GO:0005200">
    <property type="term" value="F:structural constituent of cytoskeleton"/>
    <property type="evidence" value="ECO:0007669"/>
    <property type="project" value="TreeGrafter"/>
</dbReference>
<dbReference type="Gene3D" id="1.20.5.500">
    <property type="entry name" value="Single helix bin"/>
    <property type="match status" value="1"/>
</dbReference>
<dbReference type="Pfam" id="PF00038">
    <property type="entry name" value="Filament"/>
    <property type="match status" value="1"/>
</dbReference>
<reference evidence="9" key="1">
    <citation type="submission" date="2011-08" db="EMBL/GenBank/DDBJ databases">
        <title>The draft genome of Latimeria chalumnae.</title>
        <authorList>
            <person name="Di Palma F."/>
            <person name="Alfoldi J."/>
            <person name="Johnson J."/>
            <person name="Berlin A."/>
            <person name="Gnerre S."/>
            <person name="Jaffe D."/>
            <person name="MacCallum I."/>
            <person name="Young S."/>
            <person name="Walker B.J."/>
            <person name="Lander E."/>
            <person name="Lindblad-Toh K."/>
        </authorList>
    </citation>
    <scope>NUCLEOTIDE SEQUENCE [LARGE SCALE GENOMIC DNA]</scope>
    <source>
        <strain evidence="9">Wild caught</strain>
    </source>
</reference>
<gene>
    <name evidence="8" type="primary">LOC102361701</name>
</gene>
<dbReference type="Ensembl" id="ENSLACT00000013568.1">
    <property type="protein sequence ID" value="ENSLACP00000013472.1"/>
    <property type="gene ID" value="ENSLACG00000011860.1"/>
</dbReference>
<evidence type="ECO:0000256" key="3">
    <source>
        <dbReference type="ARBA" id="ARBA00061646"/>
    </source>
</evidence>
<dbReference type="InParanoid" id="H3AV01"/>
<feature type="coiled-coil region" evidence="5">
    <location>
        <begin position="266"/>
        <end position="381"/>
    </location>
</feature>
<dbReference type="GO" id="GO:0045109">
    <property type="term" value="P:intermediate filament organization"/>
    <property type="evidence" value="ECO:0007669"/>
    <property type="project" value="TreeGrafter"/>
</dbReference>
<reference evidence="8" key="3">
    <citation type="submission" date="2025-09" db="UniProtKB">
        <authorList>
            <consortium name="Ensembl"/>
        </authorList>
    </citation>
    <scope>IDENTIFICATION</scope>
</reference>
<feature type="coiled-coil region" evidence="5">
    <location>
        <begin position="77"/>
        <end position="226"/>
    </location>
</feature>
<dbReference type="SUPFAM" id="SSF64593">
    <property type="entry name" value="Intermediate filament protein, coiled coil region"/>
    <property type="match status" value="2"/>
</dbReference>
<dbReference type="AlphaFoldDB" id="H3AV01"/>
<keyword evidence="1 4" id="KW-0403">Intermediate filament</keyword>
<dbReference type="PANTHER" id="PTHR45652">
    <property type="entry name" value="GLIAL FIBRILLARY ACIDIC PROTEIN"/>
    <property type="match status" value="1"/>
</dbReference>
<dbReference type="OMA" id="WYKTKLG"/>
<evidence type="ECO:0000256" key="1">
    <source>
        <dbReference type="ARBA" id="ARBA00022754"/>
    </source>
</evidence>
<dbReference type="EMBL" id="AFYH01091016">
    <property type="status" value="NOT_ANNOTATED_CDS"/>
    <property type="molecule type" value="Genomic_DNA"/>
</dbReference>
<dbReference type="eggNOG" id="ENOG502QUHZ">
    <property type="taxonomic scope" value="Eukaryota"/>
</dbReference>
<dbReference type="InterPro" id="IPR050405">
    <property type="entry name" value="Intermediate_filament"/>
</dbReference>
<dbReference type="GeneTree" id="ENSGT00940000166449"/>
<dbReference type="FunFam" id="1.20.5.170:FF:000002">
    <property type="entry name" value="Type I keratin KA11"/>
    <property type="match status" value="1"/>
</dbReference>
<dbReference type="SMART" id="SM01391">
    <property type="entry name" value="Filament"/>
    <property type="match status" value="1"/>
</dbReference>
<feature type="domain" description="IF rod" evidence="7">
    <location>
        <begin position="73"/>
        <end position="382"/>
    </location>
</feature>
<dbReference type="Gene3D" id="1.20.5.170">
    <property type="match status" value="1"/>
</dbReference>
<dbReference type="GO" id="GO:0005737">
    <property type="term" value="C:cytoplasm"/>
    <property type="evidence" value="ECO:0007669"/>
    <property type="project" value="TreeGrafter"/>
</dbReference>
<organism evidence="8 9">
    <name type="scientific">Latimeria chalumnae</name>
    <name type="common">Coelacanth</name>
    <dbReference type="NCBI Taxonomy" id="7897"/>
    <lineage>
        <taxon>Eukaryota</taxon>
        <taxon>Metazoa</taxon>
        <taxon>Chordata</taxon>
        <taxon>Craniata</taxon>
        <taxon>Vertebrata</taxon>
        <taxon>Euteleostomi</taxon>
        <taxon>Coelacanthiformes</taxon>
        <taxon>Coelacanthidae</taxon>
        <taxon>Latimeria</taxon>
    </lineage>
</organism>
<dbReference type="HOGENOM" id="CLU_012560_7_4_1"/>
<dbReference type="STRING" id="7897.ENSLACP00000013472"/>
<sequence>MRSTSYTQKTLTVSGSRMRYQSPSPSRYGVAYRSLSTDACRGGSYATTTRGRSGFQGTPIEIGTDIHHLRPNEKEELQELNIRFSSYIDKVRALEQRNASLRTELEGLKSKLKVGGVGEEYEKQFKDLKDLIEKLTQEKGTADIERGNIEDELEVWRVKCDEEQELKEETERTLREFRQDVDNATLQKVELERKVEKLVAEIEFLKKLHDEEVEDLMKQVKESKASVELDSSRPDLAAALRDVRAQIEAIAAKNVQEAEKWYKTKFDTLKEHAAKHEEQMRLMREEINKYKVHLTDLDNEIDAWRARNEALEKQLGDMEVNHLDKKAELEDIIAQLECELRETRADMTRYMQEYQELLNIKLKLDAEIATYRKLLEGEEERLGIIEAP</sequence>
<proteinExistence type="inferred from homology"/>
<dbReference type="PANTHER" id="PTHR45652:SF23">
    <property type="entry name" value="VIMENTIN-RELATED"/>
    <property type="match status" value="1"/>
</dbReference>
<keyword evidence="9" id="KW-1185">Reference proteome</keyword>
<keyword evidence="2 5" id="KW-0175">Coiled coil</keyword>
<dbReference type="FunFam" id="1.20.5.500:FF:000001">
    <property type="entry name" value="Type II keratin 23"/>
    <property type="match status" value="1"/>
</dbReference>